<proteinExistence type="inferred from homology"/>
<accession>A0ABV7E7K3</accession>
<feature type="domain" description="TonB-dependent receptor plug" evidence="16">
    <location>
        <begin position="57"/>
        <end position="165"/>
    </location>
</feature>
<dbReference type="PANTHER" id="PTHR32552">
    <property type="entry name" value="FERRICHROME IRON RECEPTOR-RELATED"/>
    <property type="match status" value="1"/>
</dbReference>
<dbReference type="InterPro" id="IPR036942">
    <property type="entry name" value="Beta-barrel_TonB_sf"/>
</dbReference>
<evidence type="ECO:0000256" key="7">
    <source>
        <dbReference type="ARBA" id="ARBA00023065"/>
    </source>
</evidence>
<evidence type="ECO:0000256" key="8">
    <source>
        <dbReference type="ARBA" id="ARBA00023077"/>
    </source>
</evidence>
<evidence type="ECO:0000256" key="4">
    <source>
        <dbReference type="ARBA" id="ARBA00022496"/>
    </source>
</evidence>
<evidence type="ECO:0000256" key="2">
    <source>
        <dbReference type="ARBA" id="ARBA00022448"/>
    </source>
</evidence>
<keyword evidence="8 12" id="KW-0798">TonB box</keyword>
<evidence type="ECO:0000259" key="15">
    <source>
        <dbReference type="Pfam" id="PF00593"/>
    </source>
</evidence>
<keyword evidence="3 11" id="KW-1134">Transmembrane beta strand</keyword>
<keyword evidence="10 11" id="KW-0998">Cell outer membrane</keyword>
<evidence type="ECO:0000256" key="14">
    <source>
        <dbReference type="SAM" id="SignalP"/>
    </source>
</evidence>
<keyword evidence="17" id="KW-0675">Receptor</keyword>
<keyword evidence="9 11" id="KW-0472">Membrane</keyword>
<comment type="subcellular location">
    <subcellularLocation>
        <location evidence="1 11">Cell outer membrane</location>
        <topology evidence="1 11">Multi-pass membrane protein</topology>
    </subcellularLocation>
</comment>
<dbReference type="Proteomes" id="UP001595456">
    <property type="component" value="Unassembled WGS sequence"/>
</dbReference>
<evidence type="ECO:0000256" key="6">
    <source>
        <dbReference type="ARBA" id="ARBA00023004"/>
    </source>
</evidence>
<evidence type="ECO:0000256" key="1">
    <source>
        <dbReference type="ARBA" id="ARBA00004571"/>
    </source>
</evidence>
<evidence type="ECO:0000256" key="9">
    <source>
        <dbReference type="ARBA" id="ARBA00023136"/>
    </source>
</evidence>
<dbReference type="Gene3D" id="2.40.170.20">
    <property type="entry name" value="TonB-dependent receptor, beta-barrel domain"/>
    <property type="match status" value="2"/>
</dbReference>
<dbReference type="Pfam" id="PF07715">
    <property type="entry name" value="Plug"/>
    <property type="match status" value="1"/>
</dbReference>
<evidence type="ECO:0000256" key="13">
    <source>
        <dbReference type="SAM" id="MobiDB-lite"/>
    </source>
</evidence>
<evidence type="ECO:0000256" key="5">
    <source>
        <dbReference type="ARBA" id="ARBA00022692"/>
    </source>
</evidence>
<keyword evidence="18" id="KW-1185">Reference proteome</keyword>
<evidence type="ECO:0000256" key="11">
    <source>
        <dbReference type="PROSITE-ProRule" id="PRU01360"/>
    </source>
</evidence>
<evidence type="ECO:0000259" key="16">
    <source>
        <dbReference type="Pfam" id="PF07715"/>
    </source>
</evidence>
<evidence type="ECO:0000256" key="10">
    <source>
        <dbReference type="ARBA" id="ARBA00023237"/>
    </source>
</evidence>
<dbReference type="Pfam" id="PF00593">
    <property type="entry name" value="TonB_dep_Rec_b-barrel"/>
    <property type="match status" value="1"/>
</dbReference>
<feature type="region of interest" description="Disordered" evidence="13">
    <location>
        <begin position="864"/>
        <end position="884"/>
    </location>
</feature>
<dbReference type="EMBL" id="JBHRST010000020">
    <property type="protein sequence ID" value="MFC3098660.1"/>
    <property type="molecule type" value="Genomic_DNA"/>
</dbReference>
<dbReference type="PROSITE" id="PS52016">
    <property type="entry name" value="TONB_DEPENDENT_REC_3"/>
    <property type="match status" value="1"/>
</dbReference>
<protein>
    <submittedName>
        <fullName evidence="17">TonB-dependent receptor</fullName>
    </submittedName>
</protein>
<feature type="signal peptide" evidence="14">
    <location>
        <begin position="1"/>
        <end position="32"/>
    </location>
</feature>
<dbReference type="InterPro" id="IPR012910">
    <property type="entry name" value="Plug_dom"/>
</dbReference>
<feature type="domain" description="TonB-dependent receptor-like beta-barrel" evidence="15">
    <location>
        <begin position="293"/>
        <end position="847"/>
    </location>
</feature>
<feature type="chain" id="PRO_5045966140" evidence="14">
    <location>
        <begin position="33"/>
        <end position="884"/>
    </location>
</feature>
<gene>
    <name evidence="17" type="ORF">ACFODU_12765</name>
</gene>
<reference evidence="18" key="1">
    <citation type="journal article" date="2019" name="Int. J. Syst. Evol. Microbiol.">
        <title>The Global Catalogue of Microorganisms (GCM) 10K type strain sequencing project: providing services to taxonomists for standard genome sequencing and annotation.</title>
        <authorList>
            <consortium name="The Broad Institute Genomics Platform"/>
            <consortium name="The Broad Institute Genome Sequencing Center for Infectious Disease"/>
            <person name="Wu L."/>
            <person name="Ma J."/>
        </authorList>
    </citation>
    <scope>NUCLEOTIDE SEQUENCE [LARGE SCALE GENOMIC DNA]</scope>
    <source>
        <strain evidence="18">KCTC 52607</strain>
    </source>
</reference>
<sequence length="884" mass="95401">MINRTSGKSGHARSLLCGVAAIAIAMPVASYAQDAPEEEAASGNMIIVTATKRETTLQETPVAVSVTTAETLEREQIRDLRDLQAVVPSLRVSQLQSSANTNFIIRGFGNGANNAGIEPSVGVFVDGVYRSRTAAQINDLPNVSRIEVLRGPQSTLFGKNASAGVISLVTSAPSFTPEGSLEVSYGNLDATVVRAYASGPLSDSFAVSLAGGINQRDGYNIDTASNSRTNERDRWFVRGQMLYDNGNNLRARIIADYDKMDENCCGVVNVQRSPASAAILALGGQLNDPNDPFANLVYNNFPSTNEIENYGVSAQLDFELGGNFTLTSISAYRENNGQYDQDVDFTSLDLLQRFQTQNLETYTQELRLAGEIGPASFLGGLFYFRENITEDQTVNKGARFRNFADLSAGGNGSGSTVAFLEQTIGTLYGDPTQFVNTFATPGIAETGGFFLRNNALSLFGQVDFEVATGLVLTVGANYTMDRKRAVTDYQSRDVFSNIDLVDAGFRAIRAQTIATVVGQQLGLDPGVLATQEQINAFAANIGLANFNNLIVVPATAFATANSTNPAVNPFLVGRALQLFPRFINIPNAVEDGRTRDNDLAYTVRLAYDVSPDINVYASYATGFKASSFNLGRDSRPLASDLAAVTALNPTFRNQIAGSRFAGPEESKVIELGFKGNWDVFSMNLTGFRQDIDGFQSNIFTGTGFLLSNAGKQRTWGVELESMVRPVEQLTLNFATTWLDPTYVSFPLSSIGDLTGTKPAGIPEWTVVLGAQWEQDLGNGDVLIANTTFYHESKTQVIEGLPGFLSGGQAAAIAAAAPFQRQVDELSASLTYQFTDLGLDLTVWGRNLTNDRYLLSLFDSPGQPRSISGYPNQPRTYGVTARKKF</sequence>
<evidence type="ECO:0000256" key="3">
    <source>
        <dbReference type="ARBA" id="ARBA00022452"/>
    </source>
</evidence>
<evidence type="ECO:0000256" key="12">
    <source>
        <dbReference type="RuleBase" id="RU003357"/>
    </source>
</evidence>
<dbReference type="InterPro" id="IPR039426">
    <property type="entry name" value="TonB-dep_rcpt-like"/>
</dbReference>
<feature type="compositionally biased region" description="Polar residues" evidence="13">
    <location>
        <begin position="864"/>
        <end position="874"/>
    </location>
</feature>
<dbReference type="RefSeq" id="WP_336926393.1">
    <property type="nucleotide sequence ID" value="NZ_JBANRO010000007.1"/>
</dbReference>
<keyword evidence="14" id="KW-0732">Signal</keyword>
<dbReference type="InterPro" id="IPR000531">
    <property type="entry name" value="Beta-barrel_TonB"/>
</dbReference>
<keyword evidence="5 11" id="KW-0812">Transmembrane</keyword>
<comment type="similarity">
    <text evidence="11 12">Belongs to the TonB-dependent receptor family.</text>
</comment>
<organism evidence="17 18">
    <name type="scientific">Alteraurantiacibacter palmitatis</name>
    <dbReference type="NCBI Taxonomy" id="2054628"/>
    <lineage>
        <taxon>Bacteria</taxon>
        <taxon>Pseudomonadati</taxon>
        <taxon>Pseudomonadota</taxon>
        <taxon>Alphaproteobacteria</taxon>
        <taxon>Sphingomonadales</taxon>
        <taxon>Erythrobacteraceae</taxon>
        <taxon>Alteraurantiacibacter</taxon>
    </lineage>
</organism>
<dbReference type="SUPFAM" id="SSF56935">
    <property type="entry name" value="Porins"/>
    <property type="match status" value="1"/>
</dbReference>
<keyword evidence="2 11" id="KW-0813">Transport</keyword>
<evidence type="ECO:0000313" key="18">
    <source>
        <dbReference type="Proteomes" id="UP001595456"/>
    </source>
</evidence>
<dbReference type="PANTHER" id="PTHR32552:SF81">
    <property type="entry name" value="TONB-DEPENDENT OUTER MEMBRANE RECEPTOR"/>
    <property type="match status" value="1"/>
</dbReference>
<name>A0ABV7E7K3_9SPHN</name>
<keyword evidence="4" id="KW-0410">Iron transport</keyword>
<evidence type="ECO:0000313" key="17">
    <source>
        <dbReference type="EMBL" id="MFC3098660.1"/>
    </source>
</evidence>
<keyword evidence="6" id="KW-0408">Iron</keyword>
<comment type="caution">
    <text evidence="17">The sequence shown here is derived from an EMBL/GenBank/DDBJ whole genome shotgun (WGS) entry which is preliminary data.</text>
</comment>
<keyword evidence="7" id="KW-0406">Ion transport</keyword>